<dbReference type="Proteomes" id="UP000887579">
    <property type="component" value="Unplaced"/>
</dbReference>
<evidence type="ECO:0000313" key="2">
    <source>
        <dbReference type="WBParaSite" id="ES5_v2.g423.t1"/>
    </source>
</evidence>
<reference evidence="2" key="1">
    <citation type="submission" date="2022-11" db="UniProtKB">
        <authorList>
            <consortium name="WormBaseParasite"/>
        </authorList>
    </citation>
    <scope>IDENTIFICATION</scope>
</reference>
<evidence type="ECO:0000313" key="1">
    <source>
        <dbReference type="Proteomes" id="UP000887579"/>
    </source>
</evidence>
<sequence>MQNFHPRNRAAGPNARIRQQKNFNLDSVENCKKQIVIFNLTEPVGIANPELIDSQIVHQILMSIVGTSLNTKVIKRLGKYTPDKPRRIVVQFYNDKDQKLAVESASKLNNFQFWKHLDIQPYRPHKDKNINEKKQNRKDSTKATENLNLQSLDDAIPDLSNPFAKFAAEESCSAKNEINILVIGETGVGKSTWINGIANYMSFNSFDDALAAKKPICLISMNFSLFVGKTNKEINVKMKPTIGEKNQNEAEASTGQSCTQEPKVYRYITDTVAFNLIDTPGIGDTRGIEYDMENMKMIIECMSQWKEIHGICLLLKPDQHRLVKSFRYSIEELLINLHKNSIPNIAVIFTNSAKNFYRPGETLTVLKNLFEGIKGVTGSFIPLEDKNTFCIDNEAVRRLYAKYNGIKFDKNSIDNAPYICCGQNCFETVKALNSVTPDKFFKHACCKQCPLKGITPDHVGHINLRECEAFKSDGNCKTCGCSWQLHMHFWYSQKKVFGNFSSSTNQESINILHKQIIDKAIYIEQLQKTLKLLEKYNQEVIELCGPFYEFLTENSSEAQSFIYGQSGGGSSSEAQSFAYGQSGGGSSVTSGFGTQNNEDQIKKKVVIWNLEEPLGNEEDRKNSDRNTVKQILISIGAASSIVESLDRHGKPQSTPRRIVVEFATENQQQNVLTNAKINLKNFPKWRGVSITPYRAPHQRKGYKPTQSMQVDPKIEQMTEAMAEMQRFLIK</sequence>
<name>A0AC34GN03_9BILA</name>
<proteinExistence type="predicted"/>
<accession>A0AC34GN03</accession>
<dbReference type="WBParaSite" id="ES5_v2.g423.t1">
    <property type="protein sequence ID" value="ES5_v2.g423.t1"/>
    <property type="gene ID" value="ES5_v2.g423"/>
</dbReference>
<protein>
    <submittedName>
        <fullName evidence="2">G domain-containing protein</fullName>
    </submittedName>
</protein>
<organism evidence="1 2">
    <name type="scientific">Panagrolaimus sp. ES5</name>
    <dbReference type="NCBI Taxonomy" id="591445"/>
    <lineage>
        <taxon>Eukaryota</taxon>
        <taxon>Metazoa</taxon>
        <taxon>Ecdysozoa</taxon>
        <taxon>Nematoda</taxon>
        <taxon>Chromadorea</taxon>
        <taxon>Rhabditida</taxon>
        <taxon>Tylenchina</taxon>
        <taxon>Panagrolaimomorpha</taxon>
        <taxon>Panagrolaimoidea</taxon>
        <taxon>Panagrolaimidae</taxon>
        <taxon>Panagrolaimus</taxon>
    </lineage>
</organism>